<name>A0A0F9XQ03_TRIHA</name>
<dbReference type="OMA" id="SMERHMQ"/>
<sequence>MGANGSKPVDRSQRVKVIGAGYPRTGTTTLVLACEKLLNGQGLHGGSHALAREDEYNRKCYELYKYRHDKPRVLQLLKELTEGFVVTSDIPFFSFVPELCELYPDAQVIYVKRDPKTWWKSMGAVASNAQTKFLSMLFWPVPGWRWSIGVIDGMGAMERESYNPTSGEIPNPGNTAILAFFRTQEMYTDNDLESMERHMQSVIDSVPKDRLHIVRLEDGWAPLCKILDCPIPNEPFPKANDGENAEQIFLNMVKRSLTIWLYYILAGTCLAGGGWWLWKNFGPRV</sequence>
<dbReference type="OrthoDB" id="408152at2759"/>
<dbReference type="InterPro" id="IPR027417">
    <property type="entry name" value="P-loop_NTPase"/>
</dbReference>
<dbReference type="Gene3D" id="3.40.50.300">
    <property type="entry name" value="P-loop containing nucleotide triphosphate hydrolases"/>
    <property type="match status" value="1"/>
</dbReference>
<evidence type="ECO:0000256" key="1">
    <source>
        <dbReference type="SAM" id="Phobius"/>
    </source>
</evidence>
<proteinExistence type="predicted"/>
<dbReference type="EMBL" id="JOKZ01000156">
    <property type="protein sequence ID" value="KKP02293.1"/>
    <property type="molecule type" value="Genomic_DNA"/>
</dbReference>
<protein>
    <recommendedName>
        <fullName evidence="4">NAD dependent epimerase/dehydratase</fullName>
    </recommendedName>
</protein>
<dbReference type="Pfam" id="PF17784">
    <property type="entry name" value="Sulfotransfer_4"/>
    <property type="match status" value="1"/>
</dbReference>
<dbReference type="InterPro" id="IPR040632">
    <property type="entry name" value="Sulfotransfer_4"/>
</dbReference>
<keyword evidence="1" id="KW-0812">Transmembrane</keyword>
<keyword evidence="1" id="KW-0472">Membrane</keyword>
<dbReference type="Proteomes" id="UP000034112">
    <property type="component" value="Unassembled WGS sequence"/>
</dbReference>
<dbReference type="AlphaFoldDB" id="A0A0F9XQ03"/>
<organism evidence="2 3">
    <name type="scientific">Trichoderma harzianum</name>
    <name type="common">Hypocrea lixii</name>
    <dbReference type="NCBI Taxonomy" id="5544"/>
    <lineage>
        <taxon>Eukaryota</taxon>
        <taxon>Fungi</taxon>
        <taxon>Dikarya</taxon>
        <taxon>Ascomycota</taxon>
        <taxon>Pezizomycotina</taxon>
        <taxon>Sordariomycetes</taxon>
        <taxon>Hypocreomycetidae</taxon>
        <taxon>Hypocreales</taxon>
        <taxon>Hypocreaceae</taxon>
        <taxon>Trichoderma</taxon>
    </lineage>
</organism>
<feature type="transmembrane region" description="Helical" evidence="1">
    <location>
        <begin position="259"/>
        <end position="278"/>
    </location>
</feature>
<dbReference type="SUPFAM" id="SSF52540">
    <property type="entry name" value="P-loop containing nucleoside triphosphate hydrolases"/>
    <property type="match status" value="1"/>
</dbReference>
<reference evidence="3" key="1">
    <citation type="journal article" date="2015" name="Genome Announc.">
        <title>Draft whole-genome sequence of the biocontrol agent Trichoderma harzianum T6776.</title>
        <authorList>
            <person name="Baroncelli R."/>
            <person name="Piaggeschi G."/>
            <person name="Fiorini L."/>
            <person name="Bertolini E."/>
            <person name="Zapparata A."/>
            <person name="Pe M.E."/>
            <person name="Sarrocco S."/>
            <person name="Vannacci G."/>
        </authorList>
    </citation>
    <scope>NUCLEOTIDE SEQUENCE [LARGE SCALE GENOMIC DNA]</scope>
    <source>
        <strain evidence="3">T6776</strain>
    </source>
</reference>
<gene>
    <name evidence="2" type="ORF">THAR02_05586</name>
</gene>
<comment type="caution">
    <text evidence="2">The sequence shown here is derived from an EMBL/GenBank/DDBJ whole genome shotgun (WGS) entry which is preliminary data.</text>
</comment>
<evidence type="ECO:0000313" key="2">
    <source>
        <dbReference type="EMBL" id="KKP02293.1"/>
    </source>
</evidence>
<evidence type="ECO:0008006" key="4">
    <source>
        <dbReference type="Google" id="ProtNLM"/>
    </source>
</evidence>
<dbReference type="PANTHER" id="PTHR36978:SF3">
    <property type="entry name" value="P-LOOP CONTAINING NUCLEOSIDE TRIPHOSPHATE HYDROLASE PROTEIN"/>
    <property type="match status" value="1"/>
</dbReference>
<accession>A0A0F9XQ03</accession>
<evidence type="ECO:0000313" key="3">
    <source>
        <dbReference type="Proteomes" id="UP000034112"/>
    </source>
</evidence>
<keyword evidence="1" id="KW-1133">Transmembrane helix</keyword>
<dbReference type="PANTHER" id="PTHR36978">
    <property type="entry name" value="P-LOOP CONTAINING NUCLEOTIDE TRIPHOSPHATE HYDROLASE"/>
    <property type="match status" value="1"/>
</dbReference>